<gene>
    <name evidence="3" type="ORF">MUN33_06320</name>
</gene>
<feature type="region of interest" description="Disordered" evidence="1">
    <location>
        <begin position="1002"/>
        <end position="1033"/>
    </location>
</feature>
<feature type="compositionally biased region" description="Gly residues" evidence="1">
    <location>
        <begin position="1051"/>
        <end position="1070"/>
    </location>
</feature>
<feature type="compositionally biased region" description="Basic and acidic residues" evidence="1">
    <location>
        <begin position="1008"/>
        <end position="1020"/>
    </location>
</feature>
<dbReference type="RefSeq" id="WP_244804062.1">
    <property type="nucleotide sequence ID" value="NZ_JALIEA010000012.1"/>
</dbReference>
<dbReference type="Pfam" id="PF18731">
    <property type="entry name" value="HEPN_Swt1"/>
    <property type="match status" value="1"/>
</dbReference>
<keyword evidence="4" id="KW-1185">Reference proteome</keyword>
<dbReference type="InterPro" id="IPR007555">
    <property type="entry name" value="DUF499"/>
</dbReference>
<organism evidence="3 4">
    <name type="scientific">Corynebacterium kalidii</name>
    <dbReference type="NCBI Taxonomy" id="2931982"/>
    <lineage>
        <taxon>Bacteria</taxon>
        <taxon>Bacillati</taxon>
        <taxon>Actinomycetota</taxon>
        <taxon>Actinomycetes</taxon>
        <taxon>Mycobacteriales</taxon>
        <taxon>Corynebacteriaceae</taxon>
        <taxon>Corynebacterium</taxon>
    </lineage>
</organism>
<accession>A0A9X1WNI6</accession>
<evidence type="ECO:0000313" key="4">
    <source>
        <dbReference type="Proteomes" id="UP001139207"/>
    </source>
</evidence>
<feature type="region of interest" description="Disordered" evidence="1">
    <location>
        <begin position="203"/>
        <end position="230"/>
    </location>
</feature>
<dbReference type="EMBL" id="JALIEA010000012">
    <property type="protein sequence ID" value="MCJ7858331.1"/>
    <property type="molecule type" value="Genomic_DNA"/>
</dbReference>
<sequence>MAQSNRGRVNDGFETLAAALDRFLTRVIAVDDNSSWIDILELTDNQRSNGRGRQEYSATDPQCSLRFITEGTTNRFRTGWWPLRRYLDRPEEALASELRETRNLWAHNAAFNADDTYRALDTMQRLATAIKDKKAAEQLAGQRNGVRIIQDRKEDQAQSRSADINISGDNLQPWREIVTPHPDVANNTFNASGFAADLHTVATSSANSRHRSTGRHSMPEEVSADTGRVSAGADYTDPQRFFERTYLTEGLKDLLTKALRRTAGDTTASPVINLQTNFGGGKTHSMLAVWHLFGGLDRSTLPQDMQDLLATDELVQALAAVDGEIPSNVRRVALVGTELVAAGGMTKPDGTTVHTMWGELAWQLGGADAYEIVKDSDLSGTNPGENLRRLLESHGPAVILIDEWVAYARQLVNRTDLAGGDLSTQQTFAQSLAQAVAATPQCMLLVSIPASAEMKPGEFVDGMVDDEEIGGANGREALTALLQIINRQAEQWRPAESNESFEIVRRRIFQEVGDADQEKIRLIAQTMRTFYSRNEDAFPPDAVRPDYASKIERCYPIHPELFDRLYQDWATLPRFQRTRGVLRLMSTIVSELWRSENNSPLILPSDIPIGKPAVTNELAQYLDDNWKPVISTDVDGDVPREIDNRSALFAPRRVATRLARTVFFGAAPRSRGTGIESRYVTLGTAVPGDKIGNFHSALTAMSNRSTHFYENNSQYWFDTAANITSEVRERAEALSPDDINEEISDRLRTLTDAWNRSHRDSVKVVCTPASNGDILDEEQLRLVVVPPSYPVDSGNSSGAAGEWARSATNNVGLKPRTFKNTVVYLAADARRIDSLNDGVRQYLAWSSVQRDREKLDLTQSTASQASTQTQKTDQTVDDRLMEAYQWVLEPVESSDSTHNYVDLDHQAIHGGNEIIRRAIDKLQTMSAFATQQAPVLIATSLANNTNGTWQKNGHYRFGDLWDMYPRYLYMQRVLKRSVVEDGLRHADGGTFNLDDRPFAFADDVSGDGDDRRYTRLRWPDDGSELPPGALPDTLLIVTPEAARAQFRRELGGVGPLQGGDGDGTTGGTGDDGTSRGDGRSGGDGTSGGDGGTTGGHPGGTSGTGPGTTPPRPSGEPGATRFTATFDLPLTGGVGRYAIIDDEVFTHLKNLAGSGGSVSISLDVEATNPEGFSPAVQKMINGSLAEMSDADGAFE</sequence>
<evidence type="ECO:0000256" key="1">
    <source>
        <dbReference type="SAM" id="MobiDB-lite"/>
    </source>
</evidence>
<dbReference type="InterPro" id="IPR041650">
    <property type="entry name" value="HEPN_Swt1"/>
</dbReference>
<dbReference type="Pfam" id="PF04465">
    <property type="entry name" value="DUF499"/>
    <property type="match status" value="1"/>
</dbReference>
<proteinExistence type="predicted"/>
<name>A0A9X1WNI6_9CORY</name>
<evidence type="ECO:0000313" key="3">
    <source>
        <dbReference type="EMBL" id="MCJ7858331.1"/>
    </source>
</evidence>
<dbReference type="Proteomes" id="UP001139207">
    <property type="component" value="Unassembled WGS sequence"/>
</dbReference>
<feature type="compositionally biased region" description="Gly residues" evidence="1">
    <location>
        <begin position="1081"/>
        <end position="1105"/>
    </location>
</feature>
<feature type="domain" description="Swt1-like HEPN" evidence="2">
    <location>
        <begin position="12"/>
        <end position="130"/>
    </location>
</feature>
<protein>
    <submittedName>
        <fullName evidence="3">DUF499 domain-containing protein</fullName>
    </submittedName>
</protein>
<reference evidence="3" key="1">
    <citation type="submission" date="2022-04" db="EMBL/GenBank/DDBJ databases">
        <title>Corynebacterium kalidii LD5P10.</title>
        <authorList>
            <person name="Sun J.Q."/>
        </authorList>
    </citation>
    <scope>NUCLEOTIDE SEQUENCE</scope>
    <source>
        <strain evidence="3">LD5P10</strain>
    </source>
</reference>
<evidence type="ECO:0000259" key="2">
    <source>
        <dbReference type="Pfam" id="PF18731"/>
    </source>
</evidence>
<feature type="region of interest" description="Disordered" evidence="1">
    <location>
        <begin position="1051"/>
        <end position="1121"/>
    </location>
</feature>
<dbReference type="AlphaFoldDB" id="A0A9X1WNI6"/>
<comment type="caution">
    <text evidence="3">The sequence shown here is derived from an EMBL/GenBank/DDBJ whole genome shotgun (WGS) entry which is preliminary data.</text>
</comment>